<gene>
    <name evidence="1" type="ORF">SMRZ_LOCUS2449</name>
</gene>
<reference evidence="1 2" key="1">
    <citation type="submission" date="2018-11" db="EMBL/GenBank/DDBJ databases">
        <authorList>
            <consortium name="Pathogen Informatics"/>
        </authorList>
    </citation>
    <scope>NUCLEOTIDE SEQUENCE [LARGE SCALE GENOMIC DNA]</scope>
    <source>
        <strain evidence="1 2">Zambia</strain>
    </source>
</reference>
<keyword evidence="2" id="KW-1185">Reference proteome</keyword>
<sequence length="93" mass="10594">MKIITSEGKHGMQWTGRMQLDDLEFRHDLSLLSHMQQQMQEQTTGVAAASAVVDLNTNKKKSKILRYNTACTNQITLDGEDLEDVKTFIYIYG</sequence>
<protein>
    <submittedName>
        <fullName evidence="1">Uncharacterized protein</fullName>
    </submittedName>
</protein>
<evidence type="ECO:0000313" key="2">
    <source>
        <dbReference type="Proteomes" id="UP000277204"/>
    </source>
</evidence>
<dbReference type="EMBL" id="UZAI01000619">
    <property type="protein sequence ID" value="VDO54941.1"/>
    <property type="molecule type" value="Genomic_DNA"/>
</dbReference>
<dbReference type="Proteomes" id="UP000277204">
    <property type="component" value="Unassembled WGS sequence"/>
</dbReference>
<evidence type="ECO:0000313" key="1">
    <source>
        <dbReference type="EMBL" id="VDO54941.1"/>
    </source>
</evidence>
<proteinExistence type="predicted"/>
<dbReference type="AlphaFoldDB" id="A0A183LF74"/>
<name>A0A183LF74_9TREM</name>
<accession>A0A183LF74</accession>
<organism evidence="1 2">
    <name type="scientific">Schistosoma margrebowiei</name>
    <dbReference type="NCBI Taxonomy" id="48269"/>
    <lineage>
        <taxon>Eukaryota</taxon>
        <taxon>Metazoa</taxon>
        <taxon>Spiralia</taxon>
        <taxon>Lophotrochozoa</taxon>
        <taxon>Platyhelminthes</taxon>
        <taxon>Trematoda</taxon>
        <taxon>Digenea</taxon>
        <taxon>Strigeidida</taxon>
        <taxon>Schistosomatoidea</taxon>
        <taxon>Schistosomatidae</taxon>
        <taxon>Schistosoma</taxon>
    </lineage>
</organism>